<dbReference type="GeneID" id="76981664"/>
<dbReference type="Proteomes" id="UP000501048">
    <property type="component" value="Chromosome"/>
</dbReference>
<keyword evidence="4" id="KW-1185">Reference proteome</keyword>
<dbReference type="InterPro" id="IPR002938">
    <property type="entry name" value="FAD-bd"/>
</dbReference>
<keyword evidence="3" id="KW-0503">Monooxygenase</keyword>
<dbReference type="EMBL" id="CP051464">
    <property type="protein sequence ID" value="QJC95450.1"/>
    <property type="molecule type" value="Genomic_DNA"/>
</dbReference>
<evidence type="ECO:0000259" key="2">
    <source>
        <dbReference type="Pfam" id="PF01494"/>
    </source>
</evidence>
<dbReference type="Pfam" id="PF01494">
    <property type="entry name" value="FAD_binding_3"/>
    <property type="match status" value="1"/>
</dbReference>
<proteinExistence type="predicted"/>
<dbReference type="PANTHER" id="PTHR43476:SF5">
    <property type="entry name" value="FAD-DEPENDENT MONOOXYGENASE"/>
    <property type="match status" value="1"/>
</dbReference>
<evidence type="ECO:0000313" key="4">
    <source>
        <dbReference type="Proteomes" id="UP000501048"/>
    </source>
</evidence>
<dbReference type="PRINTS" id="PR00420">
    <property type="entry name" value="RNGMNOXGNASE"/>
</dbReference>
<protein>
    <submittedName>
        <fullName evidence="3">FAD-binding monooxygenase, uncharacterized aromatic compound monooxygenase YhjG</fullName>
    </submittedName>
</protein>
<accession>A0ABX6LUC6</accession>
<name>A0ABX6LUC6_BACMO</name>
<keyword evidence="1" id="KW-0560">Oxidoreductase</keyword>
<organism evidence="3 4">
    <name type="scientific">Bacillus mojavensis</name>
    <dbReference type="NCBI Taxonomy" id="72360"/>
    <lineage>
        <taxon>Bacteria</taxon>
        <taxon>Bacillati</taxon>
        <taxon>Bacillota</taxon>
        <taxon>Bacilli</taxon>
        <taxon>Bacillales</taxon>
        <taxon>Bacillaceae</taxon>
        <taxon>Bacillus</taxon>
    </lineage>
</organism>
<dbReference type="GO" id="GO:0004497">
    <property type="term" value="F:monooxygenase activity"/>
    <property type="evidence" value="ECO:0007669"/>
    <property type="project" value="UniProtKB-KW"/>
</dbReference>
<evidence type="ECO:0000256" key="1">
    <source>
        <dbReference type="ARBA" id="ARBA00023002"/>
    </source>
</evidence>
<feature type="domain" description="FAD-binding" evidence="2">
    <location>
        <begin position="8"/>
        <end position="339"/>
    </location>
</feature>
<dbReference type="InterPro" id="IPR050631">
    <property type="entry name" value="PheA/TfdB_FAD_monoxygenase"/>
</dbReference>
<dbReference type="SUPFAM" id="SSF51905">
    <property type="entry name" value="FAD/NAD(P)-binding domain"/>
    <property type="match status" value="1"/>
</dbReference>
<dbReference type="Gene3D" id="3.30.70.2450">
    <property type="match status" value="1"/>
</dbReference>
<sequence length="506" mass="57680">MNSFYKGVLIVGGGPVGLALSLVLSKYKVSSLILEAREDSTSKDESRAITWMPRGIEFLKSLGVFNQFYEKGVLRVLHQFENQHGKLLRWSFNTLESPYRYSLQLPQRDTEEILEDTARKTGMVEIRRGHKVVEVTQTKDKVIVIVHSKDGQYELSAPWGVGCDGANSITRTRLRIDKTWRDYGMDSAVADFDMECNLPKDISNIILDSYRPYGFFYFAPGKWRFIYRINKGESREKAINSEFVSKLLKERLPDAEVRRMLWASAFRLGQGQSQTYRKGRWLLAGDAAHMMGPSAGAGMMVGVLGAWRLGWRLALSMKQHKNFSAFLDDYSEEQRVGADEIQKNNALIFRNMAITNPLLAGGRSLLLKTISNISFIGEKAMEKEALLGQILPVDYSIDRVRPQGSILLKTCGKWVTGKRVPYIYEEKSFHPIEQLGLKHTLISIGQYQPEEEWRLFADISKGIDFPVHKDLLIPSENSKYRKGSKDFIFALVRPDQHIVSIYKIKS</sequence>
<dbReference type="PANTHER" id="PTHR43476">
    <property type="entry name" value="3-(3-HYDROXY-PHENYL)PROPIONATE/3-HYDROXYCINNAMIC ACID HYDROXYLASE"/>
    <property type="match status" value="1"/>
</dbReference>
<reference evidence="3 4" key="1">
    <citation type="submission" date="2020-04" db="EMBL/GenBank/DDBJ databases">
        <title>Plant growth promoting and environmental Bacillus: genomic and epigenetic comparison.</title>
        <authorList>
            <person name="Reva O.N."/>
            <person name="Lutz S."/>
            <person name="Ahrens C.H."/>
        </authorList>
    </citation>
    <scope>NUCLEOTIDE SEQUENCE [LARGE SCALE GENOMIC DNA]</scope>
    <source>
        <strain evidence="3 4">UCMB5075</strain>
    </source>
</reference>
<dbReference type="InterPro" id="IPR036188">
    <property type="entry name" value="FAD/NAD-bd_sf"/>
</dbReference>
<dbReference type="RefSeq" id="WP_168747280.1">
    <property type="nucleotide sequence ID" value="NZ_CP051464.1"/>
</dbReference>
<gene>
    <name evidence="3" type="primary">yhjG</name>
    <name evidence="3" type="ORF">HC660_09730</name>
</gene>
<dbReference type="Gene3D" id="3.50.50.60">
    <property type="entry name" value="FAD/NAD(P)-binding domain"/>
    <property type="match status" value="1"/>
</dbReference>
<evidence type="ECO:0000313" key="3">
    <source>
        <dbReference type="EMBL" id="QJC95450.1"/>
    </source>
</evidence>